<dbReference type="Pfam" id="PF01443">
    <property type="entry name" value="Viral_helicase1"/>
    <property type="match status" value="1"/>
</dbReference>
<reference evidence="2" key="1">
    <citation type="submission" date="2018-05" db="EMBL/GenBank/DDBJ databases">
        <title>First report of Alternanthera mosaic virus infecting Epiphyllum spp.</title>
        <authorList>
            <person name="Wu L."/>
            <person name="Zheng L."/>
            <person name="Li R."/>
        </authorList>
    </citation>
    <scope>NUCLEOTIDE SEQUENCE</scope>
    <source>
        <strain evidence="2">DH</strain>
    </source>
</reference>
<sequence>MNHFINLLIEEGYVRTNEILSDTLVVHAVAGAGKSTLIRKFIHQHPQARAYTHGVPDPPNLEGRFIQAFKNPDPNHFNILDEYCAEPLSGRWNVLIADPLQHRAQALRPHYIKRESHRLGVATCELLTRVGLPVLSHKAEDQVDYQGIFEGPLFGTVIALDSTVRALLLKHGISPLCPAEVLGSEFEETTVISEVPLSQVKLKHALYIALTRHKKSLHVRAPPLPDTPRRLL</sequence>
<name>A0A411IDY0_9VIRU</name>
<dbReference type="PROSITE" id="PS51657">
    <property type="entry name" value="PSRV_HELICASE"/>
    <property type="match status" value="1"/>
</dbReference>
<feature type="domain" description="(+)RNA virus helicase C-terminal" evidence="1">
    <location>
        <begin position="1"/>
        <end position="232"/>
    </location>
</feature>
<dbReference type="EMBL" id="MH423501">
    <property type="protein sequence ID" value="QBB85967.1"/>
    <property type="molecule type" value="Genomic_RNA"/>
</dbReference>
<organism evidence="2">
    <name type="scientific">Potexvirus alternantherae</name>
    <dbReference type="NCBI Taxonomy" id="85454"/>
    <lineage>
        <taxon>Viruses</taxon>
        <taxon>Riboviria</taxon>
        <taxon>Orthornavirae</taxon>
        <taxon>Kitrinoviricota</taxon>
        <taxon>Alsuviricetes</taxon>
        <taxon>Tymovirales</taxon>
        <taxon>Alphaflexiviridae</taxon>
        <taxon>Potexvirus</taxon>
    </lineage>
</organism>
<dbReference type="InterPro" id="IPR027351">
    <property type="entry name" value="(+)RNA_virus_helicase_core_dom"/>
</dbReference>
<evidence type="ECO:0000259" key="1">
    <source>
        <dbReference type="PROSITE" id="PS51657"/>
    </source>
</evidence>
<proteinExistence type="predicted"/>
<protein>
    <submittedName>
        <fullName evidence="2">Triple gene block 1 protein</fullName>
    </submittedName>
</protein>
<accession>A0A411IDY0</accession>
<evidence type="ECO:0000313" key="2">
    <source>
        <dbReference type="EMBL" id="QBB85967.1"/>
    </source>
</evidence>
<dbReference type="GO" id="GO:0005524">
    <property type="term" value="F:ATP binding"/>
    <property type="evidence" value="ECO:0007669"/>
    <property type="project" value="InterPro"/>
</dbReference>